<dbReference type="EMBL" id="JAVIKH010000002">
    <property type="protein sequence ID" value="MDX8335220.1"/>
    <property type="molecule type" value="Genomic_DNA"/>
</dbReference>
<accession>A0ABU4W6Q1</accession>
<evidence type="ECO:0000313" key="2">
    <source>
        <dbReference type="Proteomes" id="UP001279681"/>
    </source>
</evidence>
<organism evidence="1 2">
    <name type="scientific">Candidatus Cetobacterium colombiensis</name>
    <dbReference type="NCBI Taxonomy" id="3073100"/>
    <lineage>
        <taxon>Bacteria</taxon>
        <taxon>Fusobacteriati</taxon>
        <taxon>Fusobacteriota</taxon>
        <taxon>Fusobacteriia</taxon>
        <taxon>Fusobacteriales</taxon>
        <taxon>Fusobacteriaceae</taxon>
        <taxon>Cetobacterium</taxon>
    </lineage>
</organism>
<dbReference type="RefSeq" id="WP_320312633.1">
    <property type="nucleotide sequence ID" value="NZ_JAVIKH010000002.1"/>
</dbReference>
<name>A0ABU4W6Q1_9FUSO</name>
<keyword evidence="2" id="KW-1185">Reference proteome</keyword>
<dbReference type="Proteomes" id="UP001279681">
    <property type="component" value="Unassembled WGS sequence"/>
</dbReference>
<evidence type="ECO:0000313" key="1">
    <source>
        <dbReference type="EMBL" id="MDX8335220.1"/>
    </source>
</evidence>
<protein>
    <submittedName>
        <fullName evidence="1">Uncharacterized protein</fullName>
    </submittedName>
</protein>
<sequence length="60" mass="7057">MNSKKKGKEFFDNLSEVERDTIIKIIQLENNPERLDKINSIVLERQIKELIIKNSVELSD</sequence>
<proteinExistence type="predicted"/>
<comment type="caution">
    <text evidence="1">The sequence shown here is derived from an EMBL/GenBank/DDBJ whole genome shotgun (WGS) entry which is preliminary data.</text>
</comment>
<gene>
    <name evidence="1" type="ORF">RFV38_01725</name>
</gene>
<reference evidence="2" key="1">
    <citation type="submission" date="2023-07" db="EMBL/GenBank/DDBJ databases">
        <authorList>
            <person name="Colorado M.A."/>
            <person name="Villamil L.M."/>
            <person name="Melo J.F."/>
            <person name="Rodriguez J.A."/>
            <person name="Ruiz R.Y."/>
        </authorList>
    </citation>
    <scope>NUCLEOTIDE SEQUENCE [LARGE SCALE GENOMIC DNA]</scope>
    <source>
        <strain evidence="2">C33</strain>
    </source>
</reference>